<dbReference type="GO" id="GO:0050660">
    <property type="term" value="F:flavin adenine dinucleotide binding"/>
    <property type="evidence" value="ECO:0007669"/>
    <property type="project" value="InterPro"/>
</dbReference>
<dbReference type="SUPFAM" id="SSF56645">
    <property type="entry name" value="Acyl-CoA dehydrogenase NM domain-like"/>
    <property type="match status" value="1"/>
</dbReference>
<accession>A0A4R2GUQ8</accession>
<evidence type="ECO:0000313" key="4">
    <source>
        <dbReference type="Proteomes" id="UP000294881"/>
    </source>
</evidence>
<organism evidence="3 4">
    <name type="scientific">Camelimonas lactis</name>
    <dbReference type="NCBI Taxonomy" id="659006"/>
    <lineage>
        <taxon>Bacteria</taxon>
        <taxon>Pseudomonadati</taxon>
        <taxon>Pseudomonadota</taxon>
        <taxon>Alphaproteobacteria</taxon>
        <taxon>Hyphomicrobiales</taxon>
        <taxon>Chelatococcaceae</taxon>
        <taxon>Camelimonas</taxon>
    </lineage>
</organism>
<keyword evidence="4" id="KW-1185">Reference proteome</keyword>
<dbReference type="PANTHER" id="PTHR43884:SF12">
    <property type="entry name" value="ISOVALERYL-COA DEHYDROGENASE, MITOCHONDRIAL-RELATED"/>
    <property type="match status" value="1"/>
</dbReference>
<feature type="domain" description="Acyl-CoA dehydrogenase/oxidase N-terminal" evidence="2">
    <location>
        <begin position="14"/>
        <end position="94"/>
    </location>
</feature>
<dbReference type="Gene3D" id="2.40.110.10">
    <property type="entry name" value="Butyryl-CoA Dehydrogenase, subunit A, domain 2"/>
    <property type="match status" value="1"/>
</dbReference>
<evidence type="ECO:0000313" key="3">
    <source>
        <dbReference type="EMBL" id="TCO14528.1"/>
    </source>
</evidence>
<evidence type="ECO:0000259" key="1">
    <source>
        <dbReference type="Pfam" id="PF02770"/>
    </source>
</evidence>
<dbReference type="PANTHER" id="PTHR43884">
    <property type="entry name" value="ACYL-COA DEHYDROGENASE"/>
    <property type="match status" value="1"/>
</dbReference>
<feature type="domain" description="Acyl-CoA oxidase/dehydrogenase middle" evidence="1">
    <location>
        <begin position="100"/>
        <end position="192"/>
    </location>
</feature>
<evidence type="ECO:0000259" key="2">
    <source>
        <dbReference type="Pfam" id="PF02771"/>
    </source>
</evidence>
<dbReference type="InterPro" id="IPR013786">
    <property type="entry name" value="AcylCoA_DH/ox_N"/>
</dbReference>
<dbReference type="Gene3D" id="1.10.540.10">
    <property type="entry name" value="Acyl-CoA dehydrogenase/oxidase, N-terminal domain"/>
    <property type="match status" value="1"/>
</dbReference>
<proteinExistence type="predicted"/>
<dbReference type="AlphaFoldDB" id="A0A4R2GUQ8"/>
<comment type="caution">
    <text evidence="3">The sequence shown here is derived from an EMBL/GenBank/DDBJ whole genome shotgun (WGS) entry which is preliminary data.</text>
</comment>
<name>A0A4R2GUQ8_9HYPH</name>
<gene>
    <name evidence="3" type="ORF">EV666_10334</name>
</gene>
<dbReference type="InterPro" id="IPR037069">
    <property type="entry name" value="AcylCoA_DH/ox_N_sf"/>
</dbReference>
<dbReference type="GO" id="GO:0003995">
    <property type="term" value="F:acyl-CoA dehydrogenase activity"/>
    <property type="evidence" value="ECO:0007669"/>
    <property type="project" value="TreeGrafter"/>
</dbReference>
<dbReference type="InterPro" id="IPR046373">
    <property type="entry name" value="Acyl-CoA_Oxase/DH_mid-dom_sf"/>
</dbReference>
<dbReference type="RefSeq" id="WP_132003861.1">
    <property type="nucleotide sequence ID" value="NZ_JBHUNN010000002.1"/>
</dbReference>
<dbReference type="Proteomes" id="UP000294881">
    <property type="component" value="Unassembled WGS sequence"/>
</dbReference>
<dbReference type="Pfam" id="PF02771">
    <property type="entry name" value="Acyl-CoA_dh_N"/>
    <property type="match status" value="1"/>
</dbReference>
<dbReference type="InterPro" id="IPR006091">
    <property type="entry name" value="Acyl-CoA_Oxase/DH_mid-dom"/>
</dbReference>
<dbReference type="Pfam" id="PF02770">
    <property type="entry name" value="Acyl-CoA_dh_M"/>
    <property type="match status" value="1"/>
</dbReference>
<sequence>MTEPAGHAAHQSAAGWMAEAKRRGLFRVGLPAPWGDGGGYADIAATARALTLESGDPSVGMAYAVRQIATRAFIGEHGSPAQKQRWLPALATGEIIALSLAVSEPDAGARPKLLKTRAEKAPGGWRLNGRKAWVTNAPVAGLIIVIAIVGEVEGRKRFGAFLTPRDAEGLDIQAGDDAGKHGKHCPVVLDNVFLSDDALLPVDGDAFTRLALPFRTLEDSVGLSVQAAAFETLLAKAATAAPAEADGEIGALAGFAALIHMGAEKAARALDAGPGREHHDIATLVGVKNLNALALERLAVLPGGGADSADAQRLFKWFALMATVARHARGVYQARLAERVRAGAGSTE</sequence>
<dbReference type="EMBL" id="SLWL01000003">
    <property type="protein sequence ID" value="TCO14528.1"/>
    <property type="molecule type" value="Genomic_DNA"/>
</dbReference>
<dbReference type="InterPro" id="IPR009100">
    <property type="entry name" value="AcylCoA_DH/oxidase_NM_dom_sf"/>
</dbReference>
<reference evidence="3 4" key="1">
    <citation type="submission" date="2019-03" db="EMBL/GenBank/DDBJ databases">
        <title>Genomic Encyclopedia of Type Strains, Phase IV (KMG-IV): sequencing the most valuable type-strain genomes for metagenomic binning, comparative biology and taxonomic classification.</title>
        <authorList>
            <person name="Goeker M."/>
        </authorList>
    </citation>
    <scope>NUCLEOTIDE SEQUENCE [LARGE SCALE GENOMIC DNA]</scope>
    <source>
        <strain evidence="3 4">DSM 22958</strain>
    </source>
</reference>
<dbReference type="OrthoDB" id="8135401at2"/>
<protein>
    <submittedName>
        <fullName evidence="3">Acyl-CoA dehydrogenase</fullName>
    </submittedName>
</protein>